<evidence type="ECO:0000313" key="2">
    <source>
        <dbReference type="Proteomes" id="UP001139319"/>
    </source>
</evidence>
<name>A0A9X2KU15_9GAMM</name>
<protein>
    <submittedName>
        <fullName evidence="1">Uncharacterized protein</fullName>
    </submittedName>
</protein>
<accession>A0A9X2KU15</accession>
<organism evidence="1 2">
    <name type="scientific">Gilvimarinus xylanilyticus</name>
    <dbReference type="NCBI Taxonomy" id="2944139"/>
    <lineage>
        <taxon>Bacteria</taxon>
        <taxon>Pseudomonadati</taxon>
        <taxon>Pseudomonadota</taxon>
        <taxon>Gammaproteobacteria</taxon>
        <taxon>Cellvibrionales</taxon>
        <taxon>Cellvibrionaceae</taxon>
        <taxon>Gilvimarinus</taxon>
    </lineage>
</organism>
<dbReference type="RefSeq" id="WP_253968070.1">
    <property type="nucleotide sequence ID" value="NZ_JAMFTH010000003.1"/>
</dbReference>
<dbReference type="AlphaFoldDB" id="A0A9X2KU15"/>
<dbReference type="EMBL" id="JAMFTH010000003">
    <property type="protein sequence ID" value="MCP8899772.1"/>
    <property type="molecule type" value="Genomic_DNA"/>
</dbReference>
<reference evidence="1" key="2">
    <citation type="submission" date="2023-01" db="EMBL/GenBank/DDBJ databases">
        <title>Gilvimarinus xylanilyticus HB14 isolated from Caulerpa lentillifera aquaculture base in Hainan, China.</title>
        <authorList>
            <person name="Zhang Y.-J."/>
        </authorList>
    </citation>
    <scope>NUCLEOTIDE SEQUENCE</scope>
    <source>
        <strain evidence="1">HB14</strain>
    </source>
</reference>
<reference evidence="1" key="1">
    <citation type="submission" date="2022-05" db="EMBL/GenBank/DDBJ databases">
        <authorList>
            <person name="Sun H.-N."/>
        </authorList>
    </citation>
    <scope>NUCLEOTIDE SEQUENCE</scope>
    <source>
        <strain evidence="1">HB14</strain>
    </source>
</reference>
<proteinExistence type="predicted"/>
<gene>
    <name evidence="1" type="ORF">M6D89_10730</name>
</gene>
<comment type="caution">
    <text evidence="1">The sequence shown here is derived from an EMBL/GenBank/DDBJ whole genome shotgun (WGS) entry which is preliminary data.</text>
</comment>
<sequence length="792" mass="85768">MSITSAVLGALNERNLMRLALLTACTLILFGCGGASTENPPAPPPSLEDSTAPQISIDSNVESQWPGSTVMLSTNASDNSGLPPEVSVSCDRGSLEGKILNLPVDPAVRSVKCIAVAEDAGGNSATDDVVIEITPTAITLIDSDLEFFPGSTVVYSYEGPELSGASVEVTLGGVSISHVGISDNVISFIVPLGVEGLSDVNVLINKVKYSSKINVNPEVVIEDPLKVVLDSVGISLSGLREQNVVTDEMYEDLLLAQESISSLSENDLMLLAHIVYQLDRDYEFFSGGSSYAPPSIKNDRGVLQKDSSCESSLKSFLRDSAFSTASLYTTVVGLGMMSSGAGSLPGALVTSLGAWATYKNARRLKYSMNEVYEQCVVPVGVYISSPESDISKNSLKTTIDDKGILEFWEGEFGNVAINIEYGFENEGQKSKFVSRLNNVRAVLQMVRSAFNFNISLPMYSDTIKPANASDFSLTNVSNSNVHGRVVSTENSVMRLEFKFNDIDLIPENGVVDFSFMLSDEESGYEVVKSATLIAVDQPKLSVFFEGVEVVDGSVQSMESDSATINVKNVGRGTIELSDVFLNNDNYVIENSSGEVSVLRPMESEQFVLTYVGEASIDNRSVDLYFGEVDNDDVSFTFSLETGCSTLIYMDSLELFGFGCGVIYETSDHWTLFFSGSSYSLSVSVGPNFIGSGSYTLNDWPITETTSSSHLAVIHSYSEGPSYYHTGNLSVYRGIDKNYGGSVTITEYSNNLMAGRFSFTAAAHSDPYEDSEGWQYVDFYDEKRVEGEFRILR</sequence>
<evidence type="ECO:0000313" key="1">
    <source>
        <dbReference type="EMBL" id="MCP8899772.1"/>
    </source>
</evidence>
<dbReference type="Proteomes" id="UP001139319">
    <property type="component" value="Unassembled WGS sequence"/>
</dbReference>
<keyword evidence="2" id="KW-1185">Reference proteome</keyword>